<dbReference type="EMBL" id="CVRI01000067">
    <property type="protein sequence ID" value="CRL06451.1"/>
    <property type="molecule type" value="Genomic_DNA"/>
</dbReference>
<accession>A0A1J1J1P3</accession>
<evidence type="ECO:0000313" key="2">
    <source>
        <dbReference type="Proteomes" id="UP000183832"/>
    </source>
</evidence>
<dbReference type="Proteomes" id="UP000183832">
    <property type="component" value="Unassembled WGS sequence"/>
</dbReference>
<reference evidence="1 2" key="1">
    <citation type="submission" date="2015-04" db="EMBL/GenBank/DDBJ databases">
        <authorList>
            <person name="Syromyatnikov M.Y."/>
            <person name="Popov V.N."/>
        </authorList>
    </citation>
    <scope>NUCLEOTIDE SEQUENCE [LARGE SCALE GENOMIC DNA]</scope>
</reference>
<proteinExistence type="predicted"/>
<gene>
    <name evidence="1" type="ORF">CLUMA_CG019766</name>
</gene>
<dbReference type="AlphaFoldDB" id="A0A1J1J1P3"/>
<sequence>MARQVKHKHSYVYIQDKYIKPHKNILFWKPWAKKTKSAQYTQKVGSTKFPSLRLTGAGAVRQ</sequence>
<name>A0A1J1J1P3_9DIPT</name>
<organism evidence="1 2">
    <name type="scientific">Clunio marinus</name>
    <dbReference type="NCBI Taxonomy" id="568069"/>
    <lineage>
        <taxon>Eukaryota</taxon>
        <taxon>Metazoa</taxon>
        <taxon>Ecdysozoa</taxon>
        <taxon>Arthropoda</taxon>
        <taxon>Hexapoda</taxon>
        <taxon>Insecta</taxon>
        <taxon>Pterygota</taxon>
        <taxon>Neoptera</taxon>
        <taxon>Endopterygota</taxon>
        <taxon>Diptera</taxon>
        <taxon>Nematocera</taxon>
        <taxon>Chironomoidea</taxon>
        <taxon>Chironomidae</taxon>
        <taxon>Clunio</taxon>
    </lineage>
</organism>
<evidence type="ECO:0000313" key="1">
    <source>
        <dbReference type="EMBL" id="CRL06451.1"/>
    </source>
</evidence>
<keyword evidence="2" id="KW-1185">Reference proteome</keyword>
<protein>
    <submittedName>
        <fullName evidence="1">CLUMA_CG019766, isoform A</fullName>
    </submittedName>
</protein>